<dbReference type="InterPro" id="IPR002582">
    <property type="entry name" value="ACPS"/>
</dbReference>
<dbReference type="InterPro" id="IPR037143">
    <property type="entry name" value="4-PPantetheinyl_Trfase_dom_sf"/>
</dbReference>
<proteinExistence type="inferred from homology"/>
<protein>
    <submittedName>
        <fullName evidence="9">Unannotated protein</fullName>
    </submittedName>
</protein>
<organism evidence="9">
    <name type="scientific">freshwater metagenome</name>
    <dbReference type="NCBI Taxonomy" id="449393"/>
    <lineage>
        <taxon>unclassified sequences</taxon>
        <taxon>metagenomes</taxon>
        <taxon>ecological metagenomes</taxon>
    </lineage>
</organism>
<dbReference type="NCBIfam" id="TIGR00556">
    <property type="entry name" value="pantethn_trn"/>
    <property type="match status" value="1"/>
</dbReference>
<keyword evidence="3" id="KW-0479">Metal-binding</keyword>
<reference evidence="9" key="1">
    <citation type="submission" date="2020-05" db="EMBL/GenBank/DDBJ databases">
        <authorList>
            <person name="Chiriac C."/>
            <person name="Salcher M."/>
            <person name="Ghai R."/>
            <person name="Kavagutti S V."/>
        </authorList>
    </citation>
    <scope>NUCLEOTIDE SEQUENCE</scope>
</reference>
<dbReference type="SUPFAM" id="SSF56214">
    <property type="entry name" value="4'-phosphopantetheinyl transferase"/>
    <property type="match status" value="1"/>
</dbReference>
<dbReference type="EMBL" id="CAEZXP010000005">
    <property type="protein sequence ID" value="CAB4704143.1"/>
    <property type="molecule type" value="Genomic_DNA"/>
</dbReference>
<dbReference type="HAMAP" id="MF_00101">
    <property type="entry name" value="AcpS"/>
    <property type="match status" value="1"/>
</dbReference>
<dbReference type="AlphaFoldDB" id="A0A6J6Q453"/>
<dbReference type="NCBIfam" id="TIGR00516">
    <property type="entry name" value="acpS"/>
    <property type="match status" value="1"/>
</dbReference>
<evidence type="ECO:0000256" key="3">
    <source>
        <dbReference type="ARBA" id="ARBA00022723"/>
    </source>
</evidence>
<evidence type="ECO:0000256" key="7">
    <source>
        <dbReference type="ARBA" id="ARBA00023160"/>
    </source>
</evidence>
<name>A0A6J6Q453_9ZZZZ</name>
<evidence type="ECO:0000256" key="2">
    <source>
        <dbReference type="ARBA" id="ARBA00022679"/>
    </source>
</evidence>
<accession>A0A6J6Q453</accession>
<evidence type="ECO:0000313" key="9">
    <source>
        <dbReference type="EMBL" id="CAB4704143.1"/>
    </source>
</evidence>
<dbReference type="Pfam" id="PF01648">
    <property type="entry name" value="ACPS"/>
    <property type="match status" value="1"/>
</dbReference>
<evidence type="ECO:0000256" key="6">
    <source>
        <dbReference type="ARBA" id="ARBA00023098"/>
    </source>
</evidence>
<evidence type="ECO:0000256" key="1">
    <source>
        <dbReference type="ARBA" id="ARBA00022516"/>
    </source>
</evidence>
<keyword evidence="4" id="KW-0276">Fatty acid metabolism</keyword>
<keyword evidence="7" id="KW-0275">Fatty acid biosynthesis</keyword>
<dbReference type="GO" id="GO:0008897">
    <property type="term" value="F:holo-[acyl-carrier-protein] synthase activity"/>
    <property type="evidence" value="ECO:0007669"/>
    <property type="project" value="InterPro"/>
</dbReference>
<keyword evidence="1" id="KW-0444">Lipid biosynthesis</keyword>
<gene>
    <name evidence="9" type="ORF">UFOPK2399_01558</name>
</gene>
<feature type="domain" description="4'-phosphopantetheinyl transferase" evidence="8">
    <location>
        <begin position="7"/>
        <end position="90"/>
    </location>
</feature>
<dbReference type="InterPro" id="IPR004568">
    <property type="entry name" value="Ppantetheine-prot_Trfase_dom"/>
</dbReference>
<sequence>MTQPPLRIGVDLIEIERVRRALERHPSGFRDRCFTEAERAYCDSKPNPAQHYAGRFAAKEAIGKALGSGVYFTWKEIEIRGRPKPGVHLSGRTGRFAERMGAGPIELSMTHSRELAAAIAVILQAEDFDPATATDGRTAWREAKQG</sequence>
<dbReference type="Gene3D" id="3.90.470.20">
    <property type="entry name" value="4'-phosphopantetheinyl transferase domain"/>
    <property type="match status" value="1"/>
</dbReference>
<evidence type="ECO:0000256" key="4">
    <source>
        <dbReference type="ARBA" id="ARBA00022832"/>
    </source>
</evidence>
<keyword evidence="2" id="KW-0808">Transferase</keyword>
<dbReference type="GO" id="GO:0000287">
    <property type="term" value="F:magnesium ion binding"/>
    <property type="evidence" value="ECO:0007669"/>
    <property type="project" value="InterPro"/>
</dbReference>
<keyword evidence="6" id="KW-0443">Lipid metabolism</keyword>
<dbReference type="InterPro" id="IPR008278">
    <property type="entry name" value="4-PPantetheinyl_Trfase_dom"/>
</dbReference>
<evidence type="ECO:0000259" key="8">
    <source>
        <dbReference type="Pfam" id="PF01648"/>
    </source>
</evidence>
<dbReference type="GO" id="GO:0006633">
    <property type="term" value="P:fatty acid biosynthetic process"/>
    <property type="evidence" value="ECO:0007669"/>
    <property type="project" value="UniProtKB-KW"/>
</dbReference>
<keyword evidence="5" id="KW-0460">Magnesium</keyword>
<evidence type="ECO:0000256" key="5">
    <source>
        <dbReference type="ARBA" id="ARBA00022842"/>
    </source>
</evidence>